<keyword evidence="4" id="KW-0547">Nucleotide-binding</keyword>
<proteinExistence type="inferred from homology"/>
<evidence type="ECO:0000259" key="7">
    <source>
        <dbReference type="PROSITE" id="PS50893"/>
    </source>
</evidence>
<comment type="similarity">
    <text evidence="2">Belongs to the ABC transporter superfamily.</text>
</comment>
<keyword evidence="5 8" id="KW-0067">ATP-binding</keyword>
<dbReference type="InterPro" id="IPR050763">
    <property type="entry name" value="ABC_transporter_ATP-binding"/>
</dbReference>
<dbReference type="PROSITE" id="PS00211">
    <property type="entry name" value="ABC_TRANSPORTER_1"/>
    <property type="match status" value="1"/>
</dbReference>
<organism evidence="8 9">
    <name type="scientific">Lolliginicoccus lacisalsi</name>
    <dbReference type="NCBI Taxonomy" id="2742202"/>
    <lineage>
        <taxon>Bacteria</taxon>
        <taxon>Bacillati</taxon>
        <taxon>Actinomycetota</taxon>
        <taxon>Actinomycetes</taxon>
        <taxon>Mycobacteriales</taxon>
        <taxon>Hoyosellaceae</taxon>
        <taxon>Lolliginicoccus</taxon>
    </lineage>
</organism>
<dbReference type="InterPro" id="IPR027417">
    <property type="entry name" value="P-loop_NTPase"/>
</dbReference>
<dbReference type="EMBL" id="JACYWE010000001">
    <property type="protein sequence ID" value="MBD8504951.1"/>
    <property type="molecule type" value="Genomic_DNA"/>
</dbReference>
<evidence type="ECO:0000256" key="5">
    <source>
        <dbReference type="ARBA" id="ARBA00022840"/>
    </source>
</evidence>
<comment type="caution">
    <text evidence="8">The sequence shown here is derived from an EMBL/GenBank/DDBJ whole genome shotgun (WGS) entry which is preliminary data.</text>
</comment>
<dbReference type="GO" id="GO:0046677">
    <property type="term" value="P:response to antibiotic"/>
    <property type="evidence" value="ECO:0007669"/>
    <property type="project" value="UniProtKB-KW"/>
</dbReference>
<dbReference type="PANTHER" id="PTHR42711">
    <property type="entry name" value="ABC TRANSPORTER ATP-BINDING PROTEIN"/>
    <property type="match status" value="1"/>
</dbReference>
<evidence type="ECO:0000256" key="1">
    <source>
        <dbReference type="ARBA" id="ARBA00004202"/>
    </source>
</evidence>
<keyword evidence="6" id="KW-0046">Antibiotic resistance</keyword>
<evidence type="ECO:0000256" key="3">
    <source>
        <dbReference type="ARBA" id="ARBA00022448"/>
    </source>
</evidence>
<name>A0A927PL12_9ACTN</name>
<dbReference type="Gene3D" id="3.40.50.300">
    <property type="entry name" value="P-loop containing nucleotide triphosphate hydrolases"/>
    <property type="match status" value="1"/>
</dbReference>
<evidence type="ECO:0000256" key="4">
    <source>
        <dbReference type="ARBA" id="ARBA00022741"/>
    </source>
</evidence>
<dbReference type="CDD" id="cd03230">
    <property type="entry name" value="ABC_DR_subfamily_A"/>
    <property type="match status" value="1"/>
</dbReference>
<dbReference type="GO" id="GO:0005524">
    <property type="term" value="F:ATP binding"/>
    <property type="evidence" value="ECO:0007669"/>
    <property type="project" value="UniProtKB-KW"/>
</dbReference>
<dbReference type="AlphaFoldDB" id="A0A927PL12"/>
<dbReference type="Pfam" id="PF00005">
    <property type="entry name" value="ABC_tran"/>
    <property type="match status" value="1"/>
</dbReference>
<evidence type="ECO:0000313" key="9">
    <source>
        <dbReference type="Proteomes" id="UP000642993"/>
    </source>
</evidence>
<dbReference type="PROSITE" id="PS50893">
    <property type="entry name" value="ABC_TRANSPORTER_2"/>
    <property type="match status" value="1"/>
</dbReference>
<dbReference type="InterPro" id="IPR003593">
    <property type="entry name" value="AAA+_ATPase"/>
</dbReference>
<reference evidence="8" key="1">
    <citation type="submission" date="2020-09" db="EMBL/GenBank/DDBJ databases">
        <title>Hoyosella lacisalsi sp. nov., a halotolerant actinobacterium isolated from soil of Lake Gudzhirganskoe.</title>
        <authorList>
            <person name="Yang Q."/>
            <person name="Guo P.Y."/>
            <person name="Liu S.W."/>
            <person name="Li F.N."/>
            <person name="Sun C.H."/>
        </authorList>
    </citation>
    <scope>NUCLEOTIDE SEQUENCE</scope>
    <source>
        <strain evidence="8">G463</strain>
    </source>
</reference>
<dbReference type="PANTHER" id="PTHR42711:SF5">
    <property type="entry name" value="ABC TRANSPORTER ATP-BINDING PROTEIN NATA"/>
    <property type="match status" value="1"/>
</dbReference>
<dbReference type="SUPFAM" id="SSF52540">
    <property type="entry name" value="P-loop containing nucleoside triphosphate hydrolases"/>
    <property type="match status" value="1"/>
</dbReference>
<dbReference type="InterPro" id="IPR017871">
    <property type="entry name" value="ABC_transporter-like_CS"/>
</dbReference>
<keyword evidence="3" id="KW-0813">Transport</keyword>
<evidence type="ECO:0000256" key="2">
    <source>
        <dbReference type="ARBA" id="ARBA00005417"/>
    </source>
</evidence>
<comment type="subcellular location">
    <subcellularLocation>
        <location evidence="1">Cell membrane</location>
        <topology evidence="1">Peripheral membrane protein</topology>
    </subcellularLocation>
</comment>
<accession>A0A927PL12</accession>
<dbReference type="RefSeq" id="WP_192037445.1">
    <property type="nucleotide sequence ID" value="NZ_JACYWE010000001.1"/>
</dbReference>
<protein>
    <submittedName>
        <fullName evidence="8">ABC transporter ATP-binding protein</fullName>
    </submittedName>
</protein>
<dbReference type="GO" id="GO:0005886">
    <property type="term" value="C:plasma membrane"/>
    <property type="evidence" value="ECO:0007669"/>
    <property type="project" value="UniProtKB-SubCell"/>
</dbReference>
<dbReference type="GO" id="GO:0016887">
    <property type="term" value="F:ATP hydrolysis activity"/>
    <property type="evidence" value="ECO:0007669"/>
    <property type="project" value="InterPro"/>
</dbReference>
<dbReference type="InterPro" id="IPR003439">
    <property type="entry name" value="ABC_transporter-like_ATP-bd"/>
</dbReference>
<gene>
    <name evidence="8" type="ORF">HT102_00420</name>
</gene>
<sequence length="296" mass="31911">MSMAIRTSGLTKAYRRATALDNVSLEVPAGIVFGYLGPNGAGKTTTIRILAGLLRPTSGTATILGTDVLADREGAQQHVGYLPGDFVAYADLTAEQYLRYLGNLRGGVPSSRARGLAERLRLDLGSRIGEMSHGNRQKVGIIQAFHHQPEVLILDEPTAGLDPLVQREFLGMVREARDEGRTVFLSSHVMSEVEAVADTVGILRRGALTEVADVATLKAQALRRIDMVLEESVPLEDLRMIDGVREATRDHTGTHVLVEGSTAPLLSHAAPYGISSIITQEPDLEEIFLGYYAKGA</sequence>
<dbReference type="SMART" id="SM00382">
    <property type="entry name" value="AAA"/>
    <property type="match status" value="1"/>
</dbReference>
<evidence type="ECO:0000313" key="8">
    <source>
        <dbReference type="EMBL" id="MBD8504951.1"/>
    </source>
</evidence>
<evidence type="ECO:0000256" key="6">
    <source>
        <dbReference type="ARBA" id="ARBA00023251"/>
    </source>
</evidence>
<feature type="domain" description="ABC transporter" evidence="7">
    <location>
        <begin position="5"/>
        <end position="230"/>
    </location>
</feature>
<dbReference type="Proteomes" id="UP000642993">
    <property type="component" value="Unassembled WGS sequence"/>
</dbReference>
<keyword evidence="9" id="KW-1185">Reference proteome</keyword>